<sequence length="183" mass="20323">MAQDRQQEAAEELAKIRGGEAPKKTKPDPEFCGDIGMKIARDGTWYYQGSPIKRIALSKLFSTVLRKEEDGVHYLVTPVEKVSVEVEDSPFVAVEMTVEGEGKDQALTFRTNLDDEVTADGEHPLSFRPEDDGSFTPFVRVRGALEARIARSVFYDLVELAAEKDSQLGIWSGGSFFAFPESE</sequence>
<feature type="compositionally biased region" description="Basic and acidic residues" evidence="1">
    <location>
        <begin position="1"/>
        <end position="29"/>
    </location>
</feature>
<protein>
    <submittedName>
        <fullName evidence="4">DUF1285 domain-containing protein</fullName>
    </submittedName>
</protein>
<feature type="region of interest" description="Disordered" evidence="1">
    <location>
        <begin position="1"/>
        <end position="32"/>
    </location>
</feature>
<evidence type="ECO:0000259" key="2">
    <source>
        <dbReference type="Pfam" id="PF06938"/>
    </source>
</evidence>
<feature type="domain" description="DUF1285" evidence="2">
    <location>
        <begin position="28"/>
        <end position="88"/>
    </location>
</feature>
<dbReference type="Pfam" id="PF21028">
    <property type="entry name" value="DUF1285_C"/>
    <property type="match status" value="1"/>
</dbReference>
<name>A0ABW3J8K9_9HYPH</name>
<feature type="domain" description="DUF1285" evidence="3">
    <location>
        <begin position="90"/>
        <end position="178"/>
    </location>
</feature>
<accession>A0ABW3J8K9</accession>
<evidence type="ECO:0000256" key="1">
    <source>
        <dbReference type="SAM" id="MobiDB-lite"/>
    </source>
</evidence>
<proteinExistence type="predicted"/>
<dbReference type="InterPro" id="IPR010707">
    <property type="entry name" value="DUF1285"/>
</dbReference>
<gene>
    <name evidence="4" type="ORF">ACFQ2F_05990</name>
</gene>
<dbReference type="PIRSF" id="PIRSF029557">
    <property type="entry name" value="UCP029557"/>
    <property type="match status" value="1"/>
</dbReference>
<reference evidence="5" key="1">
    <citation type="journal article" date="2019" name="Int. J. Syst. Evol. Microbiol.">
        <title>The Global Catalogue of Microorganisms (GCM) 10K type strain sequencing project: providing services to taxonomists for standard genome sequencing and annotation.</title>
        <authorList>
            <consortium name="The Broad Institute Genomics Platform"/>
            <consortium name="The Broad Institute Genome Sequencing Center for Infectious Disease"/>
            <person name="Wu L."/>
            <person name="Ma J."/>
        </authorList>
    </citation>
    <scope>NUCLEOTIDE SEQUENCE [LARGE SCALE GENOMIC DNA]</scope>
    <source>
        <strain evidence="5">CCUG 61697</strain>
    </source>
</reference>
<dbReference type="Proteomes" id="UP001597102">
    <property type="component" value="Unassembled WGS sequence"/>
</dbReference>
<evidence type="ECO:0000313" key="5">
    <source>
        <dbReference type="Proteomes" id="UP001597102"/>
    </source>
</evidence>
<comment type="caution">
    <text evidence="4">The sequence shown here is derived from an EMBL/GenBank/DDBJ whole genome shotgun (WGS) entry which is preliminary data.</text>
</comment>
<dbReference type="Gene3D" id="2.30.270.10">
    <property type="entry name" value="duf1285 protein"/>
    <property type="match status" value="1"/>
</dbReference>
<evidence type="ECO:0000313" key="4">
    <source>
        <dbReference type="EMBL" id="MFD0986644.1"/>
    </source>
</evidence>
<dbReference type="InterPro" id="IPR048342">
    <property type="entry name" value="DUF1285_C"/>
</dbReference>
<organism evidence="4 5">
    <name type="scientific">Methyloligella solikamskensis</name>
    <dbReference type="NCBI Taxonomy" id="1177756"/>
    <lineage>
        <taxon>Bacteria</taxon>
        <taxon>Pseudomonadati</taxon>
        <taxon>Pseudomonadota</taxon>
        <taxon>Alphaproteobacteria</taxon>
        <taxon>Hyphomicrobiales</taxon>
        <taxon>Hyphomicrobiaceae</taxon>
        <taxon>Methyloligella</taxon>
    </lineage>
</organism>
<dbReference type="Pfam" id="PF06938">
    <property type="entry name" value="DUF1285_N"/>
    <property type="match status" value="1"/>
</dbReference>
<evidence type="ECO:0000259" key="3">
    <source>
        <dbReference type="Pfam" id="PF21028"/>
    </source>
</evidence>
<dbReference type="Gene3D" id="3.10.540.10">
    <property type="entry name" value="duf1285 like domain"/>
    <property type="match status" value="1"/>
</dbReference>
<dbReference type="EMBL" id="JBHTJO010000001">
    <property type="protein sequence ID" value="MFD0986644.1"/>
    <property type="molecule type" value="Genomic_DNA"/>
</dbReference>
<dbReference type="InterPro" id="IPR048341">
    <property type="entry name" value="DUF1285_N"/>
</dbReference>
<dbReference type="RefSeq" id="WP_379087172.1">
    <property type="nucleotide sequence ID" value="NZ_JBHTJO010000001.1"/>
</dbReference>
<dbReference type="InterPro" id="IPR023361">
    <property type="entry name" value="DUF1285_beta_roll_sf"/>
</dbReference>
<keyword evidence="5" id="KW-1185">Reference proteome</keyword>